<dbReference type="Gene3D" id="2.60.40.10">
    <property type="entry name" value="Immunoglobulins"/>
    <property type="match status" value="2"/>
</dbReference>
<dbReference type="SUPFAM" id="SSF52743">
    <property type="entry name" value="Subtilisin-like"/>
    <property type="match status" value="1"/>
</dbReference>
<feature type="domain" description="Peptidase S8/S53" evidence="7">
    <location>
        <begin position="54"/>
        <end position="280"/>
    </location>
</feature>
<dbReference type="EMBL" id="JAPNTZ010000002">
    <property type="protein sequence ID" value="MCY1137899.1"/>
    <property type="molecule type" value="Genomic_DNA"/>
</dbReference>
<dbReference type="InterPro" id="IPR015500">
    <property type="entry name" value="Peptidase_S8_subtilisin-rel"/>
</dbReference>
<evidence type="ECO:0000256" key="1">
    <source>
        <dbReference type="ARBA" id="ARBA00011073"/>
    </source>
</evidence>
<evidence type="ECO:0000256" key="2">
    <source>
        <dbReference type="ARBA" id="ARBA00022670"/>
    </source>
</evidence>
<organism evidence="8 9">
    <name type="scientific">Paractinoplanes pyxinae</name>
    <dbReference type="NCBI Taxonomy" id="2997416"/>
    <lineage>
        <taxon>Bacteria</taxon>
        <taxon>Bacillati</taxon>
        <taxon>Actinomycetota</taxon>
        <taxon>Actinomycetes</taxon>
        <taxon>Micromonosporales</taxon>
        <taxon>Micromonosporaceae</taxon>
        <taxon>Paractinoplanes</taxon>
    </lineage>
</organism>
<evidence type="ECO:0000313" key="9">
    <source>
        <dbReference type="Proteomes" id="UP001151002"/>
    </source>
</evidence>
<feature type="chain" id="PRO_5046822409" evidence="6">
    <location>
        <begin position="23"/>
        <end position="475"/>
    </location>
</feature>
<dbReference type="InterPro" id="IPR023828">
    <property type="entry name" value="Peptidase_S8_Ser-AS"/>
</dbReference>
<feature type="active site" description="Charge relay system" evidence="5">
    <location>
        <position position="94"/>
    </location>
</feature>
<feature type="active site" description="Charge relay system" evidence="5">
    <location>
        <position position="62"/>
    </location>
</feature>
<dbReference type="PANTHER" id="PTHR43806:SF11">
    <property type="entry name" value="CEREVISIN-RELATED"/>
    <property type="match status" value="1"/>
</dbReference>
<evidence type="ECO:0000313" key="8">
    <source>
        <dbReference type="EMBL" id="MCY1137899.1"/>
    </source>
</evidence>
<feature type="signal peptide" evidence="6">
    <location>
        <begin position="1"/>
        <end position="22"/>
    </location>
</feature>
<dbReference type="InterPro" id="IPR000209">
    <property type="entry name" value="Peptidase_S8/S53_dom"/>
</dbReference>
<keyword evidence="4 5" id="KW-0720">Serine protease</keyword>
<keyword evidence="9" id="KW-1185">Reference proteome</keyword>
<sequence length="475" mass="48326">MRKLVAGLLAGASMLVAAPAQAAPVRPSDPGFAAQWGVTQTRVDEAWSSTRGSSRVVVAVVDTGVSPLPDLAGRLLPGQDFVNHDADPSDDNGHGTMAATVIAASGNNRTGIAGVCWYCRILPVKVLNAKGGGSYTDIALGIRYAADRGASIISLSLGGSDDSPLLRDAVDYAETKGALVVAAAGNRGVSTPHYPAAIPSVLAVGGITSSGSRYDWSNYGSWVDVTAPGCNSAQGPSGVVGPYCGTSSATPFVAGVAGLLAATDPAPSAAQIRTALTATRVLPSGRVDVPAALRALPIDGDVTRPAVAFGAVGTLVRGRVTITAAASDQHGVSRVQLYAGGRLVATDTTAPYSFAWQSAPNTAAVPLELRAYDRRGNLTVVRRNVRADNAGPAVQLTVARTMRAAGARPAGRTVTVRATDPAGVARLELLVNGRVTARKAGATGRFAVPAKARSVQVRAYDRAGNPRVVNGKLGG</sequence>
<evidence type="ECO:0000259" key="7">
    <source>
        <dbReference type="Pfam" id="PF00082"/>
    </source>
</evidence>
<name>A0ABT4AUJ6_9ACTN</name>
<gene>
    <name evidence="8" type="ORF">OWR29_07810</name>
</gene>
<reference evidence="8" key="1">
    <citation type="submission" date="2022-11" db="EMBL/GenBank/DDBJ databases">
        <authorList>
            <person name="Somphong A."/>
            <person name="Phongsopitanun W."/>
        </authorList>
    </citation>
    <scope>NUCLEOTIDE SEQUENCE</scope>
    <source>
        <strain evidence="8">Pm04-4</strain>
    </source>
</reference>
<dbReference type="PANTHER" id="PTHR43806">
    <property type="entry name" value="PEPTIDASE S8"/>
    <property type="match status" value="1"/>
</dbReference>
<dbReference type="InterPro" id="IPR013783">
    <property type="entry name" value="Ig-like_fold"/>
</dbReference>
<dbReference type="RefSeq" id="WP_267561830.1">
    <property type="nucleotide sequence ID" value="NZ_JAPNTZ010000002.1"/>
</dbReference>
<dbReference type="PRINTS" id="PR00723">
    <property type="entry name" value="SUBTILISIN"/>
</dbReference>
<dbReference type="Proteomes" id="UP001151002">
    <property type="component" value="Unassembled WGS sequence"/>
</dbReference>
<evidence type="ECO:0000256" key="5">
    <source>
        <dbReference type="PROSITE-ProRule" id="PRU01240"/>
    </source>
</evidence>
<accession>A0ABT4AUJ6</accession>
<dbReference type="InterPro" id="IPR036852">
    <property type="entry name" value="Peptidase_S8/S53_dom_sf"/>
</dbReference>
<dbReference type="PROSITE" id="PS00138">
    <property type="entry name" value="SUBTILASE_SER"/>
    <property type="match status" value="1"/>
</dbReference>
<dbReference type="Gene3D" id="3.40.50.200">
    <property type="entry name" value="Peptidase S8/S53 domain"/>
    <property type="match status" value="1"/>
</dbReference>
<protein>
    <submittedName>
        <fullName evidence="8">S8 family serine peptidase</fullName>
    </submittedName>
</protein>
<dbReference type="Pfam" id="PF00082">
    <property type="entry name" value="Peptidase_S8"/>
    <property type="match status" value="1"/>
</dbReference>
<keyword evidence="3 5" id="KW-0378">Hydrolase</keyword>
<dbReference type="InterPro" id="IPR050131">
    <property type="entry name" value="Peptidase_S8_subtilisin-like"/>
</dbReference>
<comment type="caution">
    <text evidence="8">The sequence shown here is derived from an EMBL/GenBank/DDBJ whole genome shotgun (WGS) entry which is preliminary data.</text>
</comment>
<evidence type="ECO:0000256" key="4">
    <source>
        <dbReference type="ARBA" id="ARBA00022825"/>
    </source>
</evidence>
<keyword evidence="6" id="KW-0732">Signal</keyword>
<keyword evidence="2 5" id="KW-0645">Protease</keyword>
<evidence type="ECO:0000256" key="6">
    <source>
        <dbReference type="SAM" id="SignalP"/>
    </source>
</evidence>
<dbReference type="Pfam" id="PF17957">
    <property type="entry name" value="Big_7"/>
    <property type="match status" value="1"/>
</dbReference>
<proteinExistence type="inferred from homology"/>
<feature type="active site" description="Charge relay system" evidence="5">
    <location>
        <position position="247"/>
    </location>
</feature>
<comment type="similarity">
    <text evidence="1 5">Belongs to the peptidase S8 family.</text>
</comment>
<evidence type="ECO:0000256" key="3">
    <source>
        <dbReference type="ARBA" id="ARBA00022801"/>
    </source>
</evidence>
<dbReference type="PROSITE" id="PS51892">
    <property type="entry name" value="SUBTILASE"/>
    <property type="match status" value="1"/>
</dbReference>